<dbReference type="Pfam" id="PF01032">
    <property type="entry name" value="FecCD"/>
    <property type="match status" value="1"/>
</dbReference>
<dbReference type="GO" id="GO:0005886">
    <property type="term" value="C:plasma membrane"/>
    <property type="evidence" value="ECO:0007669"/>
    <property type="project" value="UniProtKB-SubCell"/>
</dbReference>
<evidence type="ECO:0000256" key="2">
    <source>
        <dbReference type="ARBA" id="ARBA00007935"/>
    </source>
</evidence>
<dbReference type="GO" id="GO:0033214">
    <property type="term" value="P:siderophore-iron import into cell"/>
    <property type="evidence" value="ECO:0007669"/>
    <property type="project" value="TreeGrafter"/>
</dbReference>
<evidence type="ECO:0000256" key="7">
    <source>
        <dbReference type="ARBA" id="ARBA00023136"/>
    </source>
</evidence>
<organism evidence="9 10">
    <name type="scientific">Virgibacillus massiliensis</name>
    <dbReference type="NCBI Taxonomy" id="1462526"/>
    <lineage>
        <taxon>Bacteria</taxon>
        <taxon>Bacillati</taxon>
        <taxon>Bacillota</taxon>
        <taxon>Bacilli</taxon>
        <taxon>Bacillales</taxon>
        <taxon>Bacillaceae</taxon>
        <taxon>Virgibacillus</taxon>
    </lineage>
</organism>
<gene>
    <name evidence="9" type="primary">feuC_1</name>
    <name evidence="9" type="ORF">BN990_00100</name>
</gene>
<feature type="transmembrane region" description="Helical" evidence="8">
    <location>
        <begin position="205"/>
        <end position="224"/>
    </location>
</feature>
<dbReference type="GO" id="GO:0022857">
    <property type="term" value="F:transmembrane transporter activity"/>
    <property type="evidence" value="ECO:0007669"/>
    <property type="project" value="InterPro"/>
</dbReference>
<dbReference type="EMBL" id="CCDP010000001">
    <property type="protein sequence ID" value="CDQ37836.1"/>
    <property type="molecule type" value="Genomic_DNA"/>
</dbReference>
<accession>A0A024Q7C7</accession>
<feature type="transmembrane region" description="Helical" evidence="8">
    <location>
        <begin position="101"/>
        <end position="120"/>
    </location>
</feature>
<feature type="transmembrane region" description="Helical" evidence="8">
    <location>
        <begin position="320"/>
        <end position="339"/>
    </location>
</feature>
<evidence type="ECO:0000256" key="6">
    <source>
        <dbReference type="ARBA" id="ARBA00022989"/>
    </source>
</evidence>
<name>A0A024Q7C7_9BACI</name>
<evidence type="ECO:0000313" key="10">
    <source>
        <dbReference type="Proteomes" id="UP000028875"/>
    </source>
</evidence>
<keyword evidence="6 8" id="KW-1133">Transmembrane helix</keyword>
<feature type="transmembrane region" description="Helical" evidence="8">
    <location>
        <begin position="72"/>
        <end position="89"/>
    </location>
</feature>
<evidence type="ECO:0000313" key="9">
    <source>
        <dbReference type="EMBL" id="CDQ37836.1"/>
    </source>
</evidence>
<dbReference type="PANTHER" id="PTHR30472">
    <property type="entry name" value="FERRIC ENTEROBACTIN TRANSPORT SYSTEM PERMEASE PROTEIN"/>
    <property type="match status" value="1"/>
</dbReference>
<keyword evidence="7 8" id="KW-0472">Membrane</keyword>
<dbReference type="AlphaFoldDB" id="A0A024Q7C7"/>
<proteinExistence type="inferred from homology"/>
<evidence type="ECO:0000256" key="5">
    <source>
        <dbReference type="ARBA" id="ARBA00022692"/>
    </source>
</evidence>
<keyword evidence="4" id="KW-1003">Cell membrane</keyword>
<dbReference type="Gene3D" id="1.10.3470.10">
    <property type="entry name" value="ABC transporter involved in vitamin B12 uptake, BtuC"/>
    <property type="match status" value="1"/>
</dbReference>
<dbReference type="InterPro" id="IPR037294">
    <property type="entry name" value="ABC_BtuC-like"/>
</dbReference>
<dbReference type="InterPro" id="IPR000522">
    <property type="entry name" value="ABC_transptr_permease_BtuC"/>
</dbReference>
<dbReference type="FunFam" id="1.10.3470.10:FF:000001">
    <property type="entry name" value="Vitamin B12 ABC transporter permease BtuC"/>
    <property type="match status" value="1"/>
</dbReference>
<comment type="subcellular location">
    <subcellularLocation>
        <location evidence="1">Cell membrane</location>
        <topology evidence="1">Multi-pass membrane protein</topology>
    </subcellularLocation>
</comment>
<dbReference type="eggNOG" id="COG0609">
    <property type="taxonomic scope" value="Bacteria"/>
</dbReference>
<dbReference type="STRING" id="1462526.BN990_00100"/>
<sequence length="342" mass="36277">MRFLMRDKADQHRTKKRVAIILLFILLIAITFVISVNVGAIHLSPAELFQTILGNGTDQQELILFEFRLPRIIIAMLVGAGLAVSGCILQGVARNPLAEPGILGITTGAGLMVVLALAYIPPDQSLPVGVMPFLSLAGGIVTAIIIYLLSFDKHNGLMPNRLVLNGIAVAAGLNALLIVVSLQLPEQQYDVLAVWMAGRIWGADWRFVLTLLPWVLVLLPYISLKARTLDALTFGDEVATGLGVTVEKERLKVVAASVGLASACISVSGGIAFVGLIGPHLARKLIGPTHRFLIPLSAIAGGLLLLAADTIGKAILQPSEIPAGIVVAIIGAPYFLYLLSRS</sequence>
<keyword evidence="3" id="KW-0813">Transport</keyword>
<dbReference type="CDD" id="cd06550">
    <property type="entry name" value="TM_ABC_iron-siderophores_like"/>
    <property type="match status" value="1"/>
</dbReference>
<comment type="caution">
    <text evidence="9">The sequence shown here is derived from an EMBL/GenBank/DDBJ whole genome shotgun (WGS) entry which is preliminary data.</text>
</comment>
<feature type="transmembrane region" description="Helical" evidence="8">
    <location>
        <begin position="162"/>
        <end position="185"/>
    </location>
</feature>
<feature type="transmembrane region" description="Helical" evidence="8">
    <location>
        <begin position="20"/>
        <end position="43"/>
    </location>
</feature>
<dbReference type="Proteomes" id="UP000028875">
    <property type="component" value="Unassembled WGS sequence"/>
</dbReference>
<feature type="transmembrane region" description="Helical" evidence="8">
    <location>
        <begin position="253"/>
        <end position="277"/>
    </location>
</feature>
<feature type="transmembrane region" description="Helical" evidence="8">
    <location>
        <begin position="289"/>
        <end position="308"/>
    </location>
</feature>
<reference evidence="9 10" key="1">
    <citation type="submission" date="2014-03" db="EMBL/GenBank/DDBJ databases">
        <authorList>
            <person name="Urmite Genomes U."/>
        </authorList>
    </citation>
    <scope>NUCLEOTIDE SEQUENCE [LARGE SCALE GENOMIC DNA]</scope>
    <source>
        <strain evidence="9 10">Vm-5</strain>
    </source>
</reference>
<evidence type="ECO:0000256" key="4">
    <source>
        <dbReference type="ARBA" id="ARBA00022475"/>
    </source>
</evidence>
<evidence type="ECO:0000256" key="3">
    <source>
        <dbReference type="ARBA" id="ARBA00022448"/>
    </source>
</evidence>
<keyword evidence="10" id="KW-1185">Reference proteome</keyword>
<reference evidence="10" key="2">
    <citation type="submission" date="2014-05" db="EMBL/GenBank/DDBJ databases">
        <title>Draft genome sequence of Virgibacillus massiliensis Vm-5.</title>
        <authorList>
            <person name="Khelaifia S."/>
            <person name="Croce O."/>
            <person name="Lagier J.C."/>
            <person name="Raoult D."/>
        </authorList>
    </citation>
    <scope>NUCLEOTIDE SEQUENCE [LARGE SCALE GENOMIC DNA]</scope>
    <source>
        <strain evidence="10">Vm-5</strain>
    </source>
</reference>
<evidence type="ECO:0000256" key="8">
    <source>
        <dbReference type="SAM" id="Phobius"/>
    </source>
</evidence>
<dbReference type="PANTHER" id="PTHR30472:SF64">
    <property type="entry name" value="IRON(3+)-HYDROXAMATE IMPORT SYSTEM PERMEASE PROTEIN FHUG"/>
    <property type="match status" value="1"/>
</dbReference>
<protein>
    <submittedName>
        <fullName evidence="9">Iron-uptake system permease protein FeuC</fullName>
    </submittedName>
</protein>
<evidence type="ECO:0000256" key="1">
    <source>
        <dbReference type="ARBA" id="ARBA00004651"/>
    </source>
</evidence>
<dbReference type="SUPFAM" id="SSF81345">
    <property type="entry name" value="ABC transporter involved in vitamin B12 uptake, BtuC"/>
    <property type="match status" value="1"/>
</dbReference>
<comment type="similarity">
    <text evidence="2">Belongs to the binding-protein-dependent transport system permease family. FecCD subfamily.</text>
</comment>
<keyword evidence="5 8" id="KW-0812">Transmembrane</keyword>
<feature type="transmembrane region" description="Helical" evidence="8">
    <location>
        <begin position="126"/>
        <end position="150"/>
    </location>
</feature>